<keyword evidence="2" id="KW-0408">Iron</keyword>
<dbReference type="Gene3D" id="2.60.120.330">
    <property type="entry name" value="B-lactam Antibiotic, Isopenicillin N Synthase, Chain"/>
    <property type="match status" value="1"/>
</dbReference>
<evidence type="ECO:0000313" key="5">
    <source>
        <dbReference type="Proteomes" id="UP001472677"/>
    </source>
</evidence>
<dbReference type="EMBL" id="JBBPBM010000009">
    <property type="protein sequence ID" value="KAK8568122.1"/>
    <property type="molecule type" value="Genomic_DNA"/>
</dbReference>
<sequence>MQKMKTIVVAFFKLPLIEEMKFAMAANDPQGYGQACVVSEQQKLDWCDIITLKTLPLPDKSSKFWPFSVPDFKRANPLRYAVLE</sequence>
<accession>A0ABR2EZK4</accession>
<protein>
    <recommendedName>
        <fullName evidence="3">Non-haem dioxygenase N-terminal domain-containing protein</fullName>
    </recommendedName>
</protein>
<dbReference type="SUPFAM" id="SSF51197">
    <property type="entry name" value="Clavaminate synthase-like"/>
    <property type="match status" value="1"/>
</dbReference>
<dbReference type="InterPro" id="IPR027443">
    <property type="entry name" value="IPNS-like_sf"/>
</dbReference>
<dbReference type="Pfam" id="PF14226">
    <property type="entry name" value="DIOX_N"/>
    <property type="match status" value="1"/>
</dbReference>
<evidence type="ECO:0000256" key="1">
    <source>
        <dbReference type="ARBA" id="ARBA00022723"/>
    </source>
</evidence>
<keyword evidence="5" id="KW-1185">Reference proteome</keyword>
<feature type="domain" description="Non-haem dioxygenase N-terminal" evidence="3">
    <location>
        <begin position="1"/>
        <end position="65"/>
    </location>
</feature>
<comment type="caution">
    <text evidence="4">The sequence shown here is derived from an EMBL/GenBank/DDBJ whole genome shotgun (WGS) entry which is preliminary data.</text>
</comment>
<evidence type="ECO:0000256" key="2">
    <source>
        <dbReference type="ARBA" id="ARBA00023004"/>
    </source>
</evidence>
<evidence type="ECO:0000259" key="3">
    <source>
        <dbReference type="Pfam" id="PF14226"/>
    </source>
</evidence>
<gene>
    <name evidence="4" type="ORF">V6N12_006686</name>
</gene>
<keyword evidence="1" id="KW-0479">Metal-binding</keyword>
<proteinExistence type="predicted"/>
<name>A0ABR2EZK4_9ROSI</name>
<dbReference type="Proteomes" id="UP001472677">
    <property type="component" value="Unassembled WGS sequence"/>
</dbReference>
<evidence type="ECO:0000313" key="4">
    <source>
        <dbReference type="EMBL" id="KAK8568122.1"/>
    </source>
</evidence>
<reference evidence="4 5" key="1">
    <citation type="journal article" date="2024" name="G3 (Bethesda)">
        <title>Genome assembly of Hibiscus sabdariffa L. provides insights into metabolisms of medicinal natural products.</title>
        <authorList>
            <person name="Kim T."/>
        </authorList>
    </citation>
    <scope>NUCLEOTIDE SEQUENCE [LARGE SCALE GENOMIC DNA]</scope>
    <source>
        <strain evidence="4">TK-2024</strain>
        <tissue evidence="4">Old leaves</tissue>
    </source>
</reference>
<dbReference type="InterPro" id="IPR026992">
    <property type="entry name" value="DIOX_N"/>
</dbReference>
<organism evidence="4 5">
    <name type="scientific">Hibiscus sabdariffa</name>
    <name type="common">roselle</name>
    <dbReference type="NCBI Taxonomy" id="183260"/>
    <lineage>
        <taxon>Eukaryota</taxon>
        <taxon>Viridiplantae</taxon>
        <taxon>Streptophyta</taxon>
        <taxon>Embryophyta</taxon>
        <taxon>Tracheophyta</taxon>
        <taxon>Spermatophyta</taxon>
        <taxon>Magnoliopsida</taxon>
        <taxon>eudicotyledons</taxon>
        <taxon>Gunneridae</taxon>
        <taxon>Pentapetalae</taxon>
        <taxon>rosids</taxon>
        <taxon>malvids</taxon>
        <taxon>Malvales</taxon>
        <taxon>Malvaceae</taxon>
        <taxon>Malvoideae</taxon>
        <taxon>Hibiscus</taxon>
    </lineage>
</organism>